<accession>A0A1G9LRP1</accession>
<keyword evidence="1" id="KW-0732">Signal</keyword>
<dbReference type="AlphaFoldDB" id="A0A1G9LRP1"/>
<dbReference type="Proteomes" id="UP000199682">
    <property type="component" value="Unassembled WGS sequence"/>
</dbReference>
<feature type="signal peptide" evidence="1">
    <location>
        <begin position="1"/>
        <end position="21"/>
    </location>
</feature>
<dbReference type="GO" id="GO:0004029">
    <property type="term" value="F:aldehyde dehydrogenase (NAD+) activity"/>
    <property type="evidence" value="ECO:0007669"/>
    <property type="project" value="TreeGrafter"/>
</dbReference>
<dbReference type="SUPFAM" id="SSF51735">
    <property type="entry name" value="NAD(P)-binding Rossmann-fold domains"/>
    <property type="match status" value="1"/>
</dbReference>
<evidence type="ECO:0000313" key="3">
    <source>
        <dbReference type="EMBL" id="SDL64125.1"/>
    </source>
</evidence>
<dbReference type="PANTHER" id="PTHR48079">
    <property type="entry name" value="PROTEIN YEEZ"/>
    <property type="match status" value="1"/>
</dbReference>
<sequence>MVRKPLVVVLGASGYLGTAIAAAFADQPMRLRLVARRPAAVPRQAVDAEVRTADLTDVGQLAEAVRGADTVVHLVAKIGGATSWRGAEADPAVARVNVGVVRDLVDVVRAEGRNPAVLFAGTVASVGVPNRIRIDGSEPDAPVSAYPRQKLEAERILAAATEEGVLRAVTLRLPTIFGPGTGARGIVPGMIGRALAGEALTLWDREVRRDLVHIDDVARAFVAAHHHADALAGRHWLVGTGMSEPLGVIFSMIATAVSVRTGLPPVPVNQVAPPPEAEATDLHGVEVDASAFRLVTGWSPRVGRLAALGELVDELARGDVRAAG</sequence>
<dbReference type="Gene3D" id="3.40.50.720">
    <property type="entry name" value="NAD(P)-binding Rossmann-like Domain"/>
    <property type="match status" value="1"/>
</dbReference>
<dbReference type="InterPro" id="IPR001509">
    <property type="entry name" value="Epimerase_deHydtase"/>
</dbReference>
<proteinExistence type="predicted"/>
<name>A0A1G9LRP1_9PSEU</name>
<evidence type="ECO:0000256" key="1">
    <source>
        <dbReference type="SAM" id="SignalP"/>
    </source>
</evidence>
<reference evidence="4" key="1">
    <citation type="submission" date="2016-10" db="EMBL/GenBank/DDBJ databases">
        <authorList>
            <person name="Varghese N."/>
            <person name="Submissions S."/>
        </authorList>
    </citation>
    <scope>NUCLEOTIDE SEQUENCE [LARGE SCALE GENOMIC DNA]</scope>
    <source>
        <strain evidence="4">DSM 44796</strain>
    </source>
</reference>
<organism evidence="3 4">
    <name type="scientific">Lentzea albidocapillata subsp. violacea</name>
    <dbReference type="NCBI Taxonomy" id="128104"/>
    <lineage>
        <taxon>Bacteria</taxon>
        <taxon>Bacillati</taxon>
        <taxon>Actinomycetota</taxon>
        <taxon>Actinomycetes</taxon>
        <taxon>Pseudonocardiales</taxon>
        <taxon>Pseudonocardiaceae</taxon>
        <taxon>Lentzea</taxon>
    </lineage>
</organism>
<dbReference type="Pfam" id="PF01370">
    <property type="entry name" value="Epimerase"/>
    <property type="match status" value="1"/>
</dbReference>
<feature type="domain" description="NAD-dependent epimerase/dehydratase" evidence="2">
    <location>
        <begin position="7"/>
        <end position="239"/>
    </location>
</feature>
<dbReference type="InterPro" id="IPR036291">
    <property type="entry name" value="NAD(P)-bd_dom_sf"/>
</dbReference>
<evidence type="ECO:0000259" key="2">
    <source>
        <dbReference type="Pfam" id="PF01370"/>
    </source>
</evidence>
<protein>
    <submittedName>
        <fullName evidence="3">Nucleoside-diphosphate-sugar epimerase</fullName>
    </submittedName>
</protein>
<dbReference type="InterPro" id="IPR051783">
    <property type="entry name" value="NAD(P)-dependent_oxidoreduct"/>
</dbReference>
<dbReference type="PANTHER" id="PTHR48079:SF6">
    <property type="entry name" value="NAD(P)-BINDING DOMAIN-CONTAINING PROTEIN-RELATED"/>
    <property type="match status" value="1"/>
</dbReference>
<gene>
    <name evidence="3" type="ORF">SAMN04488074_112149</name>
</gene>
<feature type="chain" id="PRO_5011478526" evidence="1">
    <location>
        <begin position="22"/>
        <end position="324"/>
    </location>
</feature>
<evidence type="ECO:0000313" key="4">
    <source>
        <dbReference type="Proteomes" id="UP000199682"/>
    </source>
</evidence>
<dbReference type="EMBL" id="FNET01000012">
    <property type="protein sequence ID" value="SDL64125.1"/>
    <property type="molecule type" value="Genomic_DNA"/>
</dbReference>
<dbReference type="GO" id="GO:0005737">
    <property type="term" value="C:cytoplasm"/>
    <property type="evidence" value="ECO:0007669"/>
    <property type="project" value="TreeGrafter"/>
</dbReference>